<keyword evidence="3" id="KW-1185">Reference proteome</keyword>
<dbReference type="SUPFAM" id="SSF47413">
    <property type="entry name" value="lambda repressor-like DNA-binding domains"/>
    <property type="match status" value="1"/>
</dbReference>
<evidence type="ECO:0000313" key="3">
    <source>
        <dbReference type="Proteomes" id="UP001183610"/>
    </source>
</evidence>
<dbReference type="RefSeq" id="WP_010262360.1">
    <property type="nucleotide sequence ID" value="NZ_JAVRET010000001.1"/>
</dbReference>
<name>A0ABU2QWQ5_9ACTN</name>
<dbReference type="CDD" id="cd00093">
    <property type="entry name" value="HTH_XRE"/>
    <property type="match status" value="1"/>
</dbReference>
<dbReference type="InterPro" id="IPR010982">
    <property type="entry name" value="Lambda_DNA-bd_dom_sf"/>
</dbReference>
<reference evidence="3" key="1">
    <citation type="submission" date="2023-07" db="EMBL/GenBank/DDBJ databases">
        <title>30 novel species of actinomycetes from the DSMZ collection.</title>
        <authorList>
            <person name="Nouioui I."/>
        </authorList>
    </citation>
    <scope>NUCLEOTIDE SEQUENCE [LARGE SCALE GENOMIC DNA]</scope>
    <source>
        <strain evidence="3">DSM 41979</strain>
    </source>
</reference>
<dbReference type="SMART" id="SM00530">
    <property type="entry name" value="HTH_XRE"/>
    <property type="match status" value="1"/>
</dbReference>
<dbReference type="PROSITE" id="PS50943">
    <property type="entry name" value="HTH_CROC1"/>
    <property type="match status" value="1"/>
</dbReference>
<protein>
    <submittedName>
        <fullName evidence="2">Helix-turn-helix transcriptional regulator</fullName>
    </submittedName>
</protein>
<organism evidence="2 3">
    <name type="scientific">Streptomyces evansiae</name>
    <dbReference type="NCBI Taxonomy" id="3075535"/>
    <lineage>
        <taxon>Bacteria</taxon>
        <taxon>Bacillati</taxon>
        <taxon>Actinomycetota</taxon>
        <taxon>Actinomycetes</taxon>
        <taxon>Kitasatosporales</taxon>
        <taxon>Streptomycetaceae</taxon>
        <taxon>Streptomyces</taxon>
    </lineage>
</organism>
<dbReference type="EMBL" id="JAVRET010000001">
    <property type="protein sequence ID" value="MDT0407624.1"/>
    <property type="molecule type" value="Genomic_DNA"/>
</dbReference>
<evidence type="ECO:0000259" key="1">
    <source>
        <dbReference type="PROSITE" id="PS50943"/>
    </source>
</evidence>
<evidence type="ECO:0000313" key="2">
    <source>
        <dbReference type="EMBL" id="MDT0407624.1"/>
    </source>
</evidence>
<dbReference type="InterPro" id="IPR001387">
    <property type="entry name" value="Cro/C1-type_HTH"/>
</dbReference>
<accession>A0ABU2QWQ5</accession>
<dbReference type="Gene3D" id="1.10.260.40">
    <property type="entry name" value="lambda repressor-like DNA-binding domains"/>
    <property type="match status" value="1"/>
</dbReference>
<sequence length="273" mass="29991">MSDFERRAKAAKKFGVYVLRLRERLGLSQSEFAARMFCHQTLVSRVESGSVPATAAFAAQMDVVAGAPGVYADRRTELFGATDPDWFKPYAELETRAISIVDYSPVLLMGLLQTPEYATAVYRARFVYETAEEIQARVDLRVGRQEVLARPDPPRLWVVVGEGVVRTRVGGGAVMARQLRHLIELGERPGIIIQVLRADDGAPPAHLPFTVVTDPDEGRAVYSESQNLGGTVNRSADAVGSATSLCDHLRESAMSGTQSAELFHRLAKQRECE</sequence>
<dbReference type="Proteomes" id="UP001183610">
    <property type="component" value="Unassembled WGS sequence"/>
</dbReference>
<dbReference type="Pfam" id="PF13560">
    <property type="entry name" value="HTH_31"/>
    <property type="match status" value="1"/>
</dbReference>
<dbReference type="Pfam" id="PF19054">
    <property type="entry name" value="DUF5753"/>
    <property type="match status" value="1"/>
</dbReference>
<proteinExistence type="predicted"/>
<dbReference type="InterPro" id="IPR043917">
    <property type="entry name" value="DUF5753"/>
</dbReference>
<feature type="domain" description="HTH cro/C1-type" evidence="1">
    <location>
        <begin position="18"/>
        <end position="49"/>
    </location>
</feature>
<comment type="caution">
    <text evidence="2">The sequence shown here is derived from an EMBL/GenBank/DDBJ whole genome shotgun (WGS) entry which is preliminary data.</text>
</comment>
<gene>
    <name evidence="2" type="ORF">RM698_00960</name>
</gene>